<evidence type="ECO:0000256" key="5">
    <source>
        <dbReference type="SAM" id="SignalP"/>
    </source>
</evidence>
<dbReference type="PANTHER" id="PTHR43531">
    <property type="entry name" value="PROTEIN ICFG"/>
    <property type="match status" value="1"/>
</dbReference>
<evidence type="ECO:0000259" key="7">
    <source>
        <dbReference type="PROSITE" id="PS50885"/>
    </source>
</evidence>
<dbReference type="EMBL" id="QJJS01000012">
    <property type="protein sequence ID" value="PXW94750.1"/>
    <property type="molecule type" value="Genomic_DNA"/>
</dbReference>
<name>A0A318GY19_9BURK</name>
<evidence type="ECO:0000256" key="2">
    <source>
        <dbReference type="ARBA" id="ARBA00022481"/>
    </source>
</evidence>
<dbReference type="InterPro" id="IPR051310">
    <property type="entry name" value="MCP_chemotaxis"/>
</dbReference>
<organism evidence="8 9">
    <name type="scientific">Sphaerotilus hippei</name>
    <dbReference type="NCBI Taxonomy" id="744406"/>
    <lineage>
        <taxon>Bacteria</taxon>
        <taxon>Pseudomonadati</taxon>
        <taxon>Pseudomonadota</taxon>
        <taxon>Betaproteobacteria</taxon>
        <taxon>Burkholderiales</taxon>
        <taxon>Sphaerotilaceae</taxon>
        <taxon>Sphaerotilus</taxon>
    </lineage>
</organism>
<dbReference type="GO" id="GO:0005886">
    <property type="term" value="C:plasma membrane"/>
    <property type="evidence" value="ECO:0007669"/>
    <property type="project" value="TreeGrafter"/>
</dbReference>
<dbReference type="GO" id="GO:0006935">
    <property type="term" value="P:chemotaxis"/>
    <property type="evidence" value="ECO:0007669"/>
    <property type="project" value="InterPro"/>
</dbReference>
<dbReference type="GO" id="GO:0007165">
    <property type="term" value="P:signal transduction"/>
    <property type="evidence" value="ECO:0007669"/>
    <property type="project" value="UniProtKB-KW"/>
</dbReference>
<feature type="domain" description="Methyl-accepting transducer" evidence="6">
    <location>
        <begin position="255"/>
        <end position="484"/>
    </location>
</feature>
<feature type="chain" id="PRO_5016357070" evidence="5">
    <location>
        <begin position="18"/>
        <end position="505"/>
    </location>
</feature>
<dbReference type="InterPro" id="IPR004089">
    <property type="entry name" value="MCPsignal_dom"/>
</dbReference>
<dbReference type="FunFam" id="1.10.287.950:FF:000001">
    <property type="entry name" value="Methyl-accepting chemotaxis sensory transducer"/>
    <property type="match status" value="1"/>
</dbReference>
<dbReference type="RefSeq" id="WP_110401354.1">
    <property type="nucleotide sequence ID" value="NZ_QJJS01000012.1"/>
</dbReference>
<keyword evidence="4" id="KW-0807">Transducer</keyword>
<dbReference type="Gene3D" id="1.10.287.950">
    <property type="entry name" value="Methyl-accepting chemotaxis protein"/>
    <property type="match status" value="1"/>
</dbReference>
<dbReference type="PRINTS" id="PR00260">
    <property type="entry name" value="CHEMTRNSDUCR"/>
</dbReference>
<sequence length="505" mass="53958">MLSLLILGVLAIAAASAWRSTRLNLAADIDRQTAVAKQKLAGQWAHKSEVVVTRVVDLSHMPESPGTEVVRQQNLRDIAAISEVKKAIEAMSLSEADKAQMQRITERRQVVLATHVKLGEYQKAGRPDEAQAYARDTFQPAVKAYYEELNRFATMQDEAVDRVNADLHAATREQALWTLGALALMLSLAAMGAYRLIGSIKGALARTLDAARCIAQGDLTVSCHTDRRDELGALMRAQEAMVRSLNELVGQVRQSTESIHVASSEIARGNHDLSLRTEQTATSLQETASSMEQLSGTVRHYAGTAQEANRLATDATRAVRQGGAVVGEVVVHMGGIAESARKIADIIGVIDGIAFQTNILALNAAVEAARAGEQGRGFAVVAGEVRTLAQRSASAAKEIKTLINDSTQRVECGTALVGSAGQTMSDIVSAIERVNQMMGEITTSAQEQSQGIQQINGAVNHLDQMTQQNAALVEQAAAAASSMREQADQLTSLVCVFKVQAAARA</sequence>
<dbReference type="CDD" id="cd06225">
    <property type="entry name" value="HAMP"/>
    <property type="match status" value="1"/>
</dbReference>
<dbReference type="OrthoDB" id="9806477at2"/>
<feature type="signal peptide" evidence="5">
    <location>
        <begin position="1"/>
        <end position="17"/>
    </location>
</feature>
<dbReference type="SMART" id="SM00304">
    <property type="entry name" value="HAMP"/>
    <property type="match status" value="1"/>
</dbReference>
<dbReference type="AlphaFoldDB" id="A0A318GY19"/>
<dbReference type="SUPFAM" id="SSF58104">
    <property type="entry name" value="Methyl-accepting chemotaxis protein (MCP) signaling domain"/>
    <property type="match status" value="1"/>
</dbReference>
<dbReference type="PANTHER" id="PTHR43531:SF14">
    <property type="entry name" value="METHYL-ACCEPTING CHEMOTAXIS PROTEIN I-RELATED"/>
    <property type="match status" value="1"/>
</dbReference>
<evidence type="ECO:0000256" key="1">
    <source>
        <dbReference type="ARBA" id="ARBA00004370"/>
    </source>
</evidence>
<evidence type="ECO:0000313" key="9">
    <source>
        <dbReference type="Proteomes" id="UP000247811"/>
    </source>
</evidence>
<keyword evidence="2" id="KW-0488">Methylation</keyword>
<dbReference type="InterPro" id="IPR004090">
    <property type="entry name" value="Chemotax_Me-accpt_rcpt"/>
</dbReference>
<reference evidence="8 9" key="1">
    <citation type="submission" date="2018-05" db="EMBL/GenBank/DDBJ databases">
        <title>Genomic Encyclopedia of Type Strains, Phase IV (KMG-IV): sequencing the most valuable type-strain genomes for metagenomic binning, comparative biology and taxonomic classification.</title>
        <authorList>
            <person name="Goeker M."/>
        </authorList>
    </citation>
    <scope>NUCLEOTIDE SEQUENCE [LARGE SCALE GENOMIC DNA]</scope>
    <source>
        <strain evidence="8 9">DSM 566</strain>
    </source>
</reference>
<comment type="similarity">
    <text evidence="3">Belongs to the methyl-accepting chemotaxis (MCP) protein family.</text>
</comment>
<feature type="domain" description="HAMP" evidence="7">
    <location>
        <begin position="198"/>
        <end position="250"/>
    </location>
</feature>
<comment type="subcellular location">
    <subcellularLocation>
        <location evidence="1">Membrane</location>
    </subcellularLocation>
</comment>
<keyword evidence="5" id="KW-0732">Signal</keyword>
<dbReference type="InterPro" id="IPR003660">
    <property type="entry name" value="HAMP_dom"/>
</dbReference>
<keyword evidence="9" id="KW-1185">Reference proteome</keyword>
<proteinExistence type="inferred from homology"/>
<comment type="caution">
    <text evidence="8">The sequence shown here is derived from an EMBL/GenBank/DDBJ whole genome shotgun (WGS) entry which is preliminary data.</text>
</comment>
<gene>
    <name evidence="8" type="ORF">C7444_11266</name>
</gene>
<dbReference type="PROSITE" id="PS50885">
    <property type="entry name" value="HAMP"/>
    <property type="match status" value="1"/>
</dbReference>
<protein>
    <submittedName>
        <fullName evidence="8">Methyl-accepting chemotaxis protein</fullName>
    </submittedName>
</protein>
<evidence type="ECO:0000256" key="4">
    <source>
        <dbReference type="PROSITE-ProRule" id="PRU00284"/>
    </source>
</evidence>
<dbReference type="InterPro" id="IPR047347">
    <property type="entry name" value="YvaQ-like_sensor"/>
</dbReference>
<evidence type="ECO:0000313" key="8">
    <source>
        <dbReference type="EMBL" id="PXW94750.1"/>
    </source>
</evidence>
<dbReference type="Pfam" id="PF00672">
    <property type="entry name" value="HAMP"/>
    <property type="match status" value="1"/>
</dbReference>
<dbReference type="CDD" id="cd19411">
    <property type="entry name" value="MCP2201-like_sensor"/>
    <property type="match status" value="1"/>
</dbReference>
<dbReference type="Proteomes" id="UP000247811">
    <property type="component" value="Unassembled WGS sequence"/>
</dbReference>
<dbReference type="SMART" id="SM00283">
    <property type="entry name" value="MA"/>
    <property type="match status" value="1"/>
</dbReference>
<dbReference type="CDD" id="cd11386">
    <property type="entry name" value="MCP_signal"/>
    <property type="match status" value="1"/>
</dbReference>
<evidence type="ECO:0000256" key="3">
    <source>
        <dbReference type="ARBA" id="ARBA00029447"/>
    </source>
</evidence>
<dbReference type="Pfam" id="PF00015">
    <property type="entry name" value="MCPsignal"/>
    <property type="match status" value="1"/>
</dbReference>
<dbReference type="PROSITE" id="PS50111">
    <property type="entry name" value="CHEMOTAXIS_TRANSDUC_2"/>
    <property type="match status" value="1"/>
</dbReference>
<accession>A0A318GY19</accession>
<evidence type="ECO:0000259" key="6">
    <source>
        <dbReference type="PROSITE" id="PS50111"/>
    </source>
</evidence>
<dbReference type="GO" id="GO:0004888">
    <property type="term" value="F:transmembrane signaling receptor activity"/>
    <property type="evidence" value="ECO:0007669"/>
    <property type="project" value="InterPro"/>
</dbReference>